<feature type="signal peptide" evidence="2">
    <location>
        <begin position="1"/>
        <end position="24"/>
    </location>
</feature>
<organism evidence="3">
    <name type="scientific">Microbacterium sp. LWS13-1.2</name>
    <dbReference type="NCBI Taxonomy" id="3135264"/>
    <lineage>
        <taxon>Bacteria</taxon>
        <taxon>Bacillati</taxon>
        <taxon>Actinomycetota</taxon>
        <taxon>Actinomycetes</taxon>
        <taxon>Micrococcales</taxon>
        <taxon>Microbacteriaceae</taxon>
        <taxon>Microbacterium</taxon>
    </lineage>
</organism>
<feature type="compositionally biased region" description="Low complexity" evidence="1">
    <location>
        <begin position="26"/>
        <end position="51"/>
    </location>
</feature>
<proteinExistence type="predicted"/>
<protein>
    <submittedName>
        <fullName evidence="3">Uncharacterized protein</fullName>
    </submittedName>
</protein>
<gene>
    <name evidence="3" type="ORF">MRBLWS13_000185</name>
</gene>
<dbReference type="RefSeq" id="WP_349427226.1">
    <property type="nucleotide sequence ID" value="NZ_CP151632.1"/>
</dbReference>
<reference evidence="3" key="1">
    <citation type="submission" date="2024-04" db="EMBL/GenBank/DDBJ databases">
        <authorList>
            <person name="Roder T."/>
            <person name="Oberhansli S."/>
            <person name="Kreuzer M."/>
        </authorList>
    </citation>
    <scope>NUCLEOTIDE SEQUENCE</scope>
    <source>
        <strain evidence="3">LWS13-1.2</strain>
    </source>
</reference>
<evidence type="ECO:0000256" key="2">
    <source>
        <dbReference type="SAM" id="SignalP"/>
    </source>
</evidence>
<dbReference type="PROSITE" id="PS51257">
    <property type="entry name" value="PROKAR_LIPOPROTEIN"/>
    <property type="match status" value="1"/>
</dbReference>
<accession>A0AAU6S6T0</accession>
<dbReference type="AlphaFoldDB" id="A0AAU6S6T0"/>
<evidence type="ECO:0000256" key="1">
    <source>
        <dbReference type="SAM" id="MobiDB-lite"/>
    </source>
</evidence>
<sequence length="194" mass="19917">MPAPRILGAAAALVLSAVLLSACAADPEAAPEETGNAATPTTAAPEPSATPDPEPEAGAAEDPTCDTLIGPSVVADYESVGWTSQASPLYIGSTEIEDGLQCMWADFEGPAGDHGAMFGWAPISEDEAADAQDELVAQGWVREDDAAGVYITESAETAIAPDAEGYGMTYFFASGHVTVSDTKQGLLLIEWPKG</sequence>
<name>A0AAU6S6T0_9MICO</name>
<feature type="region of interest" description="Disordered" evidence="1">
    <location>
        <begin position="26"/>
        <end position="68"/>
    </location>
</feature>
<evidence type="ECO:0000313" key="3">
    <source>
        <dbReference type="EMBL" id="WZO32590.1"/>
    </source>
</evidence>
<dbReference type="EMBL" id="CP151632">
    <property type="protein sequence ID" value="WZO32590.1"/>
    <property type="molecule type" value="Genomic_DNA"/>
</dbReference>
<keyword evidence="2" id="KW-0732">Signal</keyword>
<feature type="chain" id="PRO_5043671911" evidence="2">
    <location>
        <begin position="25"/>
        <end position="194"/>
    </location>
</feature>